<evidence type="ECO:0000313" key="5">
    <source>
        <dbReference type="EMBL" id="RBP71237.1"/>
    </source>
</evidence>
<evidence type="ECO:0000259" key="4">
    <source>
        <dbReference type="PROSITE" id="PS50932"/>
    </source>
</evidence>
<dbReference type="Gene3D" id="3.40.50.2300">
    <property type="match status" value="2"/>
</dbReference>
<evidence type="ECO:0000313" key="6">
    <source>
        <dbReference type="Proteomes" id="UP000253509"/>
    </source>
</evidence>
<dbReference type="PANTHER" id="PTHR30146:SF153">
    <property type="entry name" value="LACTOSE OPERON REPRESSOR"/>
    <property type="match status" value="1"/>
</dbReference>
<sequence length="337" mass="35767">MPRNRAVTLKQVAEHADVSRAAASFALSGRPGVSDATRSKVLRIAAELGYTPNQTAQNLRSSRTGMIAVYLPRYVSTLSYYMEATFGVIDEAELSGHTVTLIPHRRSSLGRLQADGIIVLDPTLDDPMVGQLLDLGLPVVTGEEMPGPRAEVAGRVASDHGTSAVEILDHFAAAGSRRPAIITTGERMSWSMAIEEAYQEWCRAHDVEPRVESANLADIEESTRAATRSLLETGGVDAILALTDGSVLSVITSAAEYGRTVGEDLLVAAAVDSPALGHTDPAVTAVDLHPREFGRRCMAVLRRVLDGEESASGPLAEVVETRVVYRASTAGPGTAGR</sequence>
<dbReference type="InterPro" id="IPR046335">
    <property type="entry name" value="LacI/GalR-like_sensor"/>
</dbReference>
<accession>A0A366IHY7</accession>
<dbReference type="Pfam" id="PF13377">
    <property type="entry name" value="Peripla_BP_3"/>
    <property type="match status" value="1"/>
</dbReference>
<name>A0A366IHY7_9MICO</name>
<keyword evidence="6" id="KW-1185">Reference proteome</keyword>
<dbReference type="AlphaFoldDB" id="A0A366IHY7"/>
<dbReference type="InterPro" id="IPR010982">
    <property type="entry name" value="Lambda_DNA-bd_dom_sf"/>
</dbReference>
<keyword evidence="3" id="KW-0804">Transcription</keyword>
<proteinExistence type="predicted"/>
<dbReference type="EMBL" id="QNSB01000006">
    <property type="protein sequence ID" value="RBP71237.1"/>
    <property type="molecule type" value="Genomic_DNA"/>
</dbReference>
<dbReference type="SUPFAM" id="SSF47413">
    <property type="entry name" value="lambda repressor-like DNA-binding domains"/>
    <property type="match status" value="1"/>
</dbReference>
<dbReference type="InterPro" id="IPR000843">
    <property type="entry name" value="HTH_LacI"/>
</dbReference>
<protein>
    <submittedName>
        <fullName evidence="5">LacI family transcriptional regulator</fullName>
    </submittedName>
</protein>
<dbReference type="GO" id="GO:0003700">
    <property type="term" value="F:DNA-binding transcription factor activity"/>
    <property type="evidence" value="ECO:0007669"/>
    <property type="project" value="TreeGrafter"/>
</dbReference>
<dbReference type="GO" id="GO:0000976">
    <property type="term" value="F:transcription cis-regulatory region binding"/>
    <property type="evidence" value="ECO:0007669"/>
    <property type="project" value="TreeGrafter"/>
</dbReference>
<keyword evidence="2" id="KW-0238">DNA-binding</keyword>
<dbReference type="Proteomes" id="UP000253509">
    <property type="component" value="Unassembled WGS sequence"/>
</dbReference>
<dbReference type="InterPro" id="IPR028082">
    <property type="entry name" value="Peripla_BP_I"/>
</dbReference>
<comment type="caution">
    <text evidence="5">The sequence shown here is derived from an EMBL/GenBank/DDBJ whole genome shotgun (WGS) entry which is preliminary data.</text>
</comment>
<evidence type="ECO:0000256" key="2">
    <source>
        <dbReference type="ARBA" id="ARBA00023125"/>
    </source>
</evidence>
<dbReference type="Gene3D" id="1.10.260.40">
    <property type="entry name" value="lambda repressor-like DNA-binding domains"/>
    <property type="match status" value="1"/>
</dbReference>
<dbReference type="CDD" id="cd01392">
    <property type="entry name" value="HTH_LacI"/>
    <property type="match status" value="1"/>
</dbReference>
<feature type="domain" description="HTH lacI-type" evidence="4">
    <location>
        <begin position="7"/>
        <end position="61"/>
    </location>
</feature>
<evidence type="ECO:0000256" key="1">
    <source>
        <dbReference type="ARBA" id="ARBA00023015"/>
    </source>
</evidence>
<dbReference type="SUPFAM" id="SSF53822">
    <property type="entry name" value="Periplasmic binding protein-like I"/>
    <property type="match status" value="1"/>
</dbReference>
<dbReference type="RefSeq" id="WP_181778697.1">
    <property type="nucleotide sequence ID" value="NZ_QNSB01000006.1"/>
</dbReference>
<reference evidence="5 6" key="1">
    <citation type="submission" date="2018-06" db="EMBL/GenBank/DDBJ databases">
        <title>Freshwater and sediment microbial communities from various areas in North America, analyzing microbe dynamics in response to fracking.</title>
        <authorList>
            <person name="Lamendella R."/>
        </authorList>
    </citation>
    <scope>NUCLEOTIDE SEQUENCE [LARGE SCALE GENOMIC DNA]</scope>
    <source>
        <strain evidence="5 6">3b_TX</strain>
    </source>
</reference>
<gene>
    <name evidence="5" type="ORF">DFO65_10680</name>
</gene>
<dbReference type="Pfam" id="PF00356">
    <property type="entry name" value="LacI"/>
    <property type="match status" value="1"/>
</dbReference>
<dbReference type="PROSITE" id="PS50932">
    <property type="entry name" value="HTH_LACI_2"/>
    <property type="match status" value="1"/>
</dbReference>
<dbReference type="PANTHER" id="PTHR30146">
    <property type="entry name" value="LACI-RELATED TRANSCRIPTIONAL REPRESSOR"/>
    <property type="match status" value="1"/>
</dbReference>
<dbReference type="SMART" id="SM00354">
    <property type="entry name" value="HTH_LACI"/>
    <property type="match status" value="1"/>
</dbReference>
<organism evidence="5 6">
    <name type="scientific">Brevibacterium celere</name>
    <dbReference type="NCBI Taxonomy" id="225845"/>
    <lineage>
        <taxon>Bacteria</taxon>
        <taxon>Bacillati</taxon>
        <taxon>Actinomycetota</taxon>
        <taxon>Actinomycetes</taxon>
        <taxon>Micrococcales</taxon>
        <taxon>Brevibacteriaceae</taxon>
        <taxon>Brevibacterium</taxon>
    </lineage>
</organism>
<keyword evidence="1" id="KW-0805">Transcription regulation</keyword>
<evidence type="ECO:0000256" key="3">
    <source>
        <dbReference type="ARBA" id="ARBA00023163"/>
    </source>
</evidence>